<comment type="pathway">
    <text evidence="3 15">Cofactor biosynthesis; FMN biosynthesis; FMN from riboflavin (ATP route): step 1/1.</text>
</comment>
<keyword evidence="6 15" id="KW-0808">Transferase</keyword>
<protein>
    <recommendedName>
        <fullName evidence="15">Riboflavin biosynthesis protein</fullName>
    </recommendedName>
    <domain>
        <recommendedName>
            <fullName evidence="15">Riboflavin kinase</fullName>
            <ecNumber evidence="15">2.7.1.26</ecNumber>
        </recommendedName>
        <alternativeName>
            <fullName evidence="15">Flavokinase</fullName>
        </alternativeName>
    </domain>
    <domain>
        <recommendedName>
            <fullName evidence="15">FMN adenylyltransferase</fullName>
            <ecNumber evidence="15">2.7.7.2</ecNumber>
        </recommendedName>
        <alternativeName>
            <fullName evidence="15">FAD pyrophosphorylase</fullName>
        </alternativeName>
        <alternativeName>
            <fullName evidence="15">FAD synthase</fullName>
        </alternativeName>
    </domain>
</protein>
<keyword evidence="5 15" id="KW-0288">FMN</keyword>
<evidence type="ECO:0000256" key="9">
    <source>
        <dbReference type="ARBA" id="ARBA00022777"/>
    </source>
</evidence>
<dbReference type="Gene3D" id="3.40.50.620">
    <property type="entry name" value="HUPs"/>
    <property type="match status" value="1"/>
</dbReference>
<dbReference type="GO" id="GO:0005524">
    <property type="term" value="F:ATP binding"/>
    <property type="evidence" value="ECO:0007669"/>
    <property type="project" value="UniProtKB-UniRule"/>
</dbReference>
<dbReference type="AlphaFoldDB" id="A0A1A6C4L2"/>
<dbReference type="NCBIfam" id="NF004160">
    <property type="entry name" value="PRK05627.1-3"/>
    <property type="match status" value="1"/>
</dbReference>
<evidence type="ECO:0000256" key="11">
    <source>
        <dbReference type="ARBA" id="ARBA00022840"/>
    </source>
</evidence>
<feature type="domain" description="Riboflavin kinase" evidence="16">
    <location>
        <begin position="183"/>
        <end position="307"/>
    </location>
</feature>
<evidence type="ECO:0000259" key="16">
    <source>
        <dbReference type="SMART" id="SM00904"/>
    </source>
</evidence>
<gene>
    <name evidence="17" type="ORF">Thpro_021826</name>
</gene>
<evidence type="ECO:0000256" key="4">
    <source>
        <dbReference type="ARBA" id="ARBA00022630"/>
    </source>
</evidence>
<comment type="catalytic activity">
    <reaction evidence="14 15">
        <text>FMN + ATP + H(+) = FAD + diphosphate</text>
        <dbReference type="Rhea" id="RHEA:17237"/>
        <dbReference type="ChEBI" id="CHEBI:15378"/>
        <dbReference type="ChEBI" id="CHEBI:30616"/>
        <dbReference type="ChEBI" id="CHEBI:33019"/>
        <dbReference type="ChEBI" id="CHEBI:57692"/>
        <dbReference type="ChEBI" id="CHEBI:58210"/>
        <dbReference type="EC" id="2.7.7.2"/>
    </reaction>
</comment>
<accession>A0A1A6C4L2</accession>
<keyword evidence="18" id="KW-1185">Reference proteome</keyword>
<dbReference type="InterPro" id="IPR002606">
    <property type="entry name" value="Riboflavin_kinase_bac"/>
</dbReference>
<evidence type="ECO:0000313" key="18">
    <source>
        <dbReference type="Proteomes" id="UP000029273"/>
    </source>
</evidence>
<dbReference type="InterPro" id="IPR015864">
    <property type="entry name" value="FAD_synthase"/>
</dbReference>
<keyword evidence="11 15" id="KW-0067">ATP-binding</keyword>
<sequence length="310" mass="34340">MELIRGAHNLQPQHRGCVATIGNFDGVHLGHQAILAQLRSEAEARNLPSVVITFEPLPHEFFRGTSAPARLTGLRERLRQFALHGIDRVLLLRFDRQLADLEANHFVERLLVGGLGIRAMLVGDDFRFGRDRAGDFASLRQAGEDHVFEVIRRETYELGGERVSSTRIRHALAAGDLEHARELLGRPYTLSGRVRHGDARGRTIGFPTANIALPTGTSPLRGVFAVTVTSEEGLNGRGVANIGTRPTVDGRHALLEVHLLGFEGNLYHQHLCVSLQRKIRDEQRFDSLDALVHQIRRDASLAEALLAQPT</sequence>
<evidence type="ECO:0000256" key="14">
    <source>
        <dbReference type="ARBA" id="ARBA00049494"/>
    </source>
</evidence>
<comment type="similarity">
    <text evidence="15">Belongs to the ribF family.</text>
</comment>
<name>A0A1A6C4L2_9GAMM</name>
<dbReference type="SMART" id="SM00904">
    <property type="entry name" value="Flavokinase"/>
    <property type="match status" value="1"/>
</dbReference>
<dbReference type="GO" id="GO:0008531">
    <property type="term" value="F:riboflavin kinase activity"/>
    <property type="evidence" value="ECO:0007669"/>
    <property type="project" value="UniProtKB-UniRule"/>
</dbReference>
<keyword evidence="7 15" id="KW-0548">Nucleotidyltransferase</keyword>
<dbReference type="GO" id="GO:0009398">
    <property type="term" value="P:FMN biosynthetic process"/>
    <property type="evidence" value="ECO:0007669"/>
    <property type="project" value="UniProtKB-UniRule"/>
</dbReference>
<dbReference type="RefSeq" id="WP_065089530.1">
    <property type="nucleotide sequence ID" value="NZ_JQSG02000003.1"/>
</dbReference>
<dbReference type="OrthoDB" id="9803667at2"/>
<evidence type="ECO:0000256" key="1">
    <source>
        <dbReference type="ARBA" id="ARBA00002121"/>
    </source>
</evidence>
<dbReference type="Gene3D" id="2.40.30.30">
    <property type="entry name" value="Riboflavin kinase-like"/>
    <property type="match status" value="1"/>
</dbReference>
<dbReference type="PIRSF" id="PIRSF004491">
    <property type="entry name" value="FAD_Synth"/>
    <property type="match status" value="1"/>
</dbReference>
<evidence type="ECO:0000256" key="5">
    <source>
        <dbReference type="ARBA" id="ARBA00022643"/>
    </source>
</evidence>
<dbReference type="NCBIfam" id="TIGR00083">
    <property type="entry name" value="ribF"/>
    <property type="match status" value="1"/>
</dbReference>
<dbReference type="InterPro" id="IPR014729">
    <property type="entry name" value="Rossmann-like_a/b/a_fold"/>
</dbReference>
<comment type="catalytic activity">
    <reaction evidence="13 15">
        <text>riboflavin + ATP = FMN + ADP + H(+)</text>
        <dbReference type="Rhea" id="RHEA:14357"/>
        <dbReference type="ChEBI" id="CHEBI:15378"/>
        <dbReference type="ChEBI" id="CHEBI:30616"/>
        <dbReference type="ChEBI" id="CHEBI:57986"/>
        <dbReference type="ChEBI" id="CHEBI:58210"/>
        <dbReference type="ChEBI" id="CHEBI:456216"/>
        <dbReference type="EC" id="2.7.1.26"/>
    </reaction>
</comment>
<dbReference type="EC" id="2.7.7.2" evidence="15"/>
<evidence type="ECO:0000256" key="7">
    <source>
        <dbReference type="ARBA" id="ARBA00022695"/>
    </source>
</evidence>
<evidence type="ECO:0000256" key="2">
    <source>
        <dbReference type="ARBA" id="ARBA00004726"/>
    </source>
</evidence>
<dbReference type="InterPro" id="IPR023465">
    <property type="entry name" value="Riboflavin_kinase_dom_sf"/>
</dbReference>
<dbReference type="GO" id="GO:0006747">
    <property type="term" value="P:FAD biosynthetic process"/>
    <property type="evidence" value="ECO:0007669"/>
    <property type="project" value="UniProtKB-UniRule"/>
</dbReference>
<dbReference type="Proteomes" id="UP000029273">
    <property type="component" value="Unassembled WGS sequence"/>
</dbReference>
<keyword evidence="8 15" id="KW-0547">Nucleotide-binding</keyword>
<dbReference type="SUPFAM" id="SSF52374">
    <property type="entry name" value="Nucleotidylyl transferase"/>
    <property type="match status" value="1"/>
</dbReference>
<comment type="pathway">
    <text evidence="2 15">Cofactor biosynthesis; FAD biosynthesis; FAD from FMN: step 1/1.</text>
</comment>
<dbReference type="PANTHER" id="PTHR22749:SF6">
    <property type="entry name" value="RIBOFLAVIN KINASE"/>
    <property type="match status" value="1"/>
</dbReference>
<evidence type="ECO:0000256" key="12">
    <source>
        <dbReference type="ARBA" id="ARBA00023268"/>
    </source>
</evidence>
<comment type="function">
    <text evidence="1">Catalyzes the phosphorylation of riboflavin to FMN followed by the adenylation of FMN to FAD.</text>
</comment>
<keyword evidence="9 15" id="KW-0418">Kinase</keyword>
<organism evidence="17 18">
    <name type="scientific">Acidihalobacter prosperus</name>
    <dbReference type="NCBI Taxonomy" id="160660"/>
    <lineage>
        <taxon>Bacteria</taxon>
        <taxon>Pseudomonadati</taxon>
        <taxon>Pseudomonadota</taxon>
        <taxon>Gammaproteobacteria</taxon>
        <taxon>Chromatiales</taxon>
        <taxon>Ectothiorhodospiraceae</taxon>
        <taxon>Acidihalobacter</taxon>
    </lineage>
</organism>
<keyword evidence="10 15" id="KW-0274">FAD</keyword>
<dbReference type="EMBL" id="JQSG02000003">
    <property type="protein sequence ID" value="OBS09498.1"/>
    <property type="molecule type" value="Genomic_DNA"/>
</dbReference>
<dbReference type="InterPro" id="IPR023468">
    <property type="entry name" value="Riboflavin_kinase"/>
</dbReference>
<dbReference type="FunFam" id="3.40.50.620:FF:000021">
    <property type="entry name" value="Riboflavin biosynthesis protein"/>
    <property type="match status" value="1"/>
</dbReference>
<comment type="caution">
    <text evidence="17">The sequence shown here is derived from an EMBL/GenBank/DDBJ whole genome shotgun (WGS) entry which is preliminary data.</text>
</comment>
<dbReference type="GO" id="GO:0003919">
    <property type="term" value="F:FMN adenylyltransferase activity"/>
    <property type="evidence" value="ECO:0007669"/>
    <property type="project" value="UniProtKB-UniRule"/>
</dbReference>
<evidence type="ECO:0000313" key="17">
    <source>
        <dbReference type="EMBL" id="OBS09498.1"/>
    </source>
</evidence>
<keyword evidence="12" id="KW-0511">Multifunctional enzyme</keyword>
<dbReference type="InterPro" id="IPR015865">
    <property type="entry name" value="Riboflavin_kinase_bac/euk"/>
</dbReference>
<evidence type="ECO:0000256" key="15">
    <source>
        <dbReference type="PIRNR" id="PIRNR004491"/>
    </source>
</evidence>
<keyword evidence="4 15" id="KW-0285">Flavoprotein</keyword>
<reference evidence="17 18" key="1">
    <citation type="journal article" date="2014" name="Genome Announc.">
        <title>Draft Genome Sequence of the Iron-Oxidizing, Acidophilic, and Halotolerant 'Thiobacillus prosperus' Type Strain DSM 5130.</title>
        <authorList>
            <person name="Ossandon F.J."/>
            <person name="Cardenas J.P."/>
            <person name="Corbett M."/>
            <person name="Quatrini R."/>
            <person name="Holmes D.S."/>
            <person name="Watkin E."/>
        </authorList>
    </citation>
    <scope>NUCLEOTIDE SEQUENCE [LARGE SCALE GENOMIC DNA]</scope>
    <source>
        <strain evidence="17 18">DSM 5130</strain>
    </source>
</reference>
<dbReference type="Pfam" id="PF06574">
    <property type="entry name" value="FAD_syn"/>
    <property type="match status" value="1"/>
</dbReference>
<evidence type="ECO:0000256" key="13">
    <source>
        <dbReference type="ARBA" id="ARBA00047880"/>
    </source>
</evidence>
<dbReference type="EC" id="2.7.1.26" evidence="15"/>
<dbReference type="PANTHER" id="PTHR22749">
    <property type="entry name" value="RIBOFLAVIN KINASE/FMN ADENYLYLTRANSFERASE"/>
    <property type="match status" value="1"/>
</dbReference>
<evidence type="ECO:0000256" key="10">
    <source>
        <dbReference type="ARBA" id="ARBA00022827"/>
    </source>
</evidence>
<evidence type="ECO:0000256" key="3">
    <source>
        <dbReference type="ARBA" id="ARBA00005201"/>
    </source>
</evidence>
<dbReference type="SUPFAM" id="SSF82114">
    <property type="entry name" value="Riboflavin kinase-like"/>
    <property type="match status" value="1"/>
</dbReference>
<dbReference type="UniPathway" id="UPA00276">
    <property type="reaction ID" value="UER00406"/>
</dbReference>
<proteinExistence type="inferred from homology"/>
<dbReference type="UniPathway" id="UPA00277">
    <property type="reaction ID" value="UER00407"/>
</dbReference>
<evidence type="ECO:0000256" key="6">
    <source>
        <dbReference type="ARBA" id="ARBA00022679"/>
    </source>
</evidence>
<dbReference type="Pfam" id="PF01687">
    <property type="entry name" value="Flavokinase"/>
    <property type="match status" value="1"/>
</dbReference>
<evidence type="ECO:0000256" key="8">
    <source>
        <dbReference type="ARBA" id="ARBA00022741"/>
    </source>
</evidence>
<dbReference type="NCBIfam" id="NF004163">
    <property type="entry name" value="PRK05627.1-6"/>
    <property type="match status" value="1"/>
</dbReference>
<dbReference type="NCBIfam" id="NF004159">
    <property type="entry name" value="PRK05627.1-2"/>
    <property type="match status" value="1"/>
</dbReference>
<dbReference type="CDD" id="cd02064">
    <property type="entry name" value="FAD_synthetase_N"/>
    <property type="match status" value="1"/>
</dbReference>
<dbReference type="STRING" id="160660.BJI67_00550"/>
<dbReference type="GO" id="GO:0009231">
    <property type="term" value="P:riboflavin biosynthetic process"/>
    <property type="evidence" value="ECO:0007669"/>
    <property type="project" value="InterPro"/>
</dbReference>